<comment type="caution">
    <text evidence="3">The sequence shown here is derived from an EMBL/GenBank/DDBJ whole genome shotgun (WGS) entry which is preliminary data.</text>
</comment>
<keyword evidence="2" id="KW-0812">Transmembrane</keyword>
<feature type="transmembrane region" description="Helical" evidence="2">
    <location>
        <begin position="457"/>
        <end position="479"/>
    </location>
</feature>
<gene>
    <name evidence="3" type="ORF">O0I10_010441</name>
</gene>
<feature type="compositionally biased region" description="Low complexity" evidence="1">
    <location>
        <begin position="40"/>
        <end position="51"/>
    </location>
</feature>
<organism evidence="3 4">
    <name type="scientific">Lichtheimia ornata</name>
    <dbReference type="NCBI Taxonomy" id="688661"/>
    <lineage>
        <taxon>Eukaryota</taxon>
        <taxon>Fungi</taxon>
        <taxon>Fungi incertae sedis</taxon>
        <taxon>Mucoromycota</taxon>
        <taxon>Mucoromycotina</taxon>
        <taxon>Mucoromycetes</taxon>
        <taxon>Mucorales</taxon>
        <taxon>Lichtheimiaceae</taxon>
        <taxon>Lichtheimia</taxon>
    </lineage>
</organism>
<dbReference type="AlphaFoldDB" id="A0AAD7UUM7"/>
<proteinExistence type="predicted"/>
<accession>A0AAD7UUM7</accession>
<feature type="compositionally biased region" description="Basic residues" evidence="1">
    <location>
        <begin position="165"/>
        <end position="187"/>
    </location>
</feature>
<keyword evidence="4" id="KW-1185">Reference proteome</keyword>
<evidence type="ECO:0000313" key="4">
    <source>
        <dbReference type="Proteomes" id="UP001234581"/>
    </source>
</evidence>
<evidence type="ECO:0000256" key="1">
    <source>
        <dbReference type="SAM" id="MobiDB-lite"/>
    </source>
</evidence>
<feature type="region of interest" description="Disordered" evidence="1">
    <location>
        <begin position="138"/>
        <end position="218"/>
    </location>
</feature>
<dbReference type="EMBL" id="JARTCD010000070">
    <property type="protein sequence ID" value="KAJ8653874.1"/>
    <property type="molecule type" value="Genomic_DNA"/>
</dbReference>
<sequence length="819" mass="91138">MRDTLFGLLGSVRLVQEVSRSASQSATASPNDNVPHSLPATATTDTSSTASFMPNANRYSPLLNDDSTRTHQERSHIMPTPASTTTTHGSNINNNMMPLADNTNSPWQLPVSLGNYARGVPLFLPSYANPRTLPNWLMPPLRPSTAPASTTTTTTTTSTTNNNTRSRRKHVRRNSLYTVRHHHHHRPSSTTTSKQQQQLITSAGQQQQQQQQQVSHSADIPLPLSSSAAAAGGGVGRDDDNIVDDGDKNVPLLNLSASVGKVKPKSQKLLCLWPLPVITRYIIGISLLVSMLNFMGLLHLKCSSPSYVIHRLEIANLLMSPFLFTASLHAFLLFAWNILILGLFEESLAHMLGGTRQFVKVFAGIVLAVCMTRQAIGYLFSKSTGFAVPALFFSDSLHECSQGLAPFLFALLIVQSLSIDDKYILMYGAEESNHMITVRKFVLQLLMCLVNYTVKNILWWSLTGLLIGYLATIVIQTFLAHQKTSALAYTAAPWSADPQSKYDGQGEGGEKDDYSSKEQQYIRMEPLNRRLPLWRSLWSAIKKGAVVVMITIPVLLMCNAYYTRETLVDPAILNQLTHDRYMFTFVVMTAPRRGDPAYLSQTLDSYLANWPVDPAPGSLYDRTQAIVYTHFTNHTQFDTAKQRFSYDPKGQHYVKWIREHGNMFDQRLHVSKALSLAADKYQSTYIALLEDDFPICGETEWRKIETVIQAANQHVPGHCGVFVGTGGSGLFMKPKIAKLVSGLLLKYTETPPDIVMQECLAGNLPECNECSNTLVTSKTLLMYHIGFNTSTSEDRAYKKHDFQCGWRHPFNGDPNVITL</sequence>
<feature type="region of interest" description="Disordered" evidence="1">
    <location>
        <begin position="23"/>
        <end position="70"/>
    </location>
</feature>
<feature type="transmembrane region" description="Helical" evidence="2">
    <location>
        <begin position="361"/>
        <end position="380"/>
    </location>
</feature>
<dbReference type="Proteomes" id="UP001234581">
    <property type="component" value="Unassembled WGS sequence"/>
</dbReference>
<feature type="compositionally biased region" description="Low complexity" evidence="1">
    <location>
        <begin position="149"/>
        <end position="164"/>
    </location>
</feature>
<keyword evidence="2" id="KW-1133">Transmembrane helix</keyword>
<feature type="transmembrane region" description="Helical" evidence="2">
    <location>
        <begin position="321"/>
        <end position="341"/>
    </location>
</feature>
<name>A0AAD7UUM7_9FUNG</name>
<reference evidence="3 4" key="1">
    <citation type="submission" date="2023-03" db="EMBL/GenBank/DDBJ databases">
        <title>Genome sequence of Lichtheimia ornata CBS 291.66.</title>
        <authorList>
            <person name="Mohabir J.T."/>
            <person name="Shea T.P."/>
            <person name="Kurbessoian T."/>
            <person name="Berby B."/>
            <person name="Fontaine J."/>
            <person name="Livny J."/>
            <person name="Gnirke A."/>
            <person name="Stajich J.E."/>
            <person name="Cuomo C.A."/>
        </authorList>
    </citation>
    <scope>NUCLEOTIDE SEQUENCE [LARGE SCALE GENOMIC DNA]</scope>
    <source>
        <strain evidence="3">CBS 291.66</strain>
    </source>
</reference>
<feature type="region of interest" description="Disordered" evidence="1">
    <location>
        <begin position="495"/>
        <end position="515"/>
    </location>
</feature>
<feature type="transmembrane region" description="Helical" evidence="2">
    <location>
        <begin position="281"/>
        <end position="300"/>
    </location>
</feature>
<feature type="compositionally biased region" description="Low complexity" evidence="1">
    <location>
        <begin position="188"/>
        <end position="213"/>
    </location>
</feature>
<keyword evidence="2" id="KW-0472">Membrane</keyword>
<feature type="compositionally biased region" description="Polar residues" evidence="1">
    <location>
        <begin position="23"/>
        <end position="34"/>
    </location>
</feature>
<evidence type="ECO:0000313" key="3">
    <source>
        <dbReference type="EMBL" id="KAJ8653874.1"/>
    </source>
</evidence>
<evidence type="ECO:0000256" key="2">
    <source>
        <dbReference type="SAM" id="Phobius"/>
    </source>
</evidence>
<dbReference type="RefSeq" id="XP_058338788.1">
    <property type="nucleotide sequence ID" value="XM_058490421.1"/>
</dbReference>
<dbReference type="GeneID" id="83217844"/>
<protein>
    <submittedName>
        <fullName evidence="3">Uncharacterized protein</fullName>
    </submittedName>
</protein>